<keyword evidence="1" id="KW-0175">Coiled coil</keyword>
<dbReference type="EMBL" id="CAUYUE010000016">
    <property type="protein sequence ID" value="CAK0786979.1"/>
    <property type="molecule type" value="Genomic_DNA"/>
</dbReference>
<name>A0AAV1ILZ5_9CHLO</name>
<evidence type="ECO:0000313" key="3">
    <source>
        <dbReference type="EMBL" id="CAK0786979.1"/>
    </source>
</evidence>
<dbReference type="Proteomes" id="UP001314263">
    <property type="component" value="Unassembled WGS sequence"/>
</dbReference>
<feature type="coiled-coil region" evidence="1">
    <location>
        <begin position="362"/>
        <end position="437"/>
    </location>
</feature>
<evidence type="ECO:0000256" key="2">
    <source>
        <dbReference type="SAM" id="MobiDB-lite"/>
    </source>
</evidence>
<feature type="compositionally biased region" description="Basic and acidic residues" evidence="2">
    <location>
        <begin position="608"/>
        <end position="624"/>
    </location>
</feature>
<feature type="region of interest" description="Disordered" evidence="2">
    <location>
        <begin position="1315"/>
        <end position="1400"/>
    </location>
</feature>
<feature type="compositionally biased region" description="Low complexity" evidence="2">
    <location>
        <begin position="911"/>
        <end position="927"/>
    </location>
</feature>
<gene>
    <name evidence="3" type="ORF">CVIRNUC_010195</name>
</gene>
<organism evidence="3 4">
    <name type="scientific">Coccomyxa viridis</name>
    <dbReference type="NCBI Taxonomy" id="1274662"/>
    <lineage>
        <taxon>Eukaryota</taxon>
        <taxon>Viridiplantae</taxon>
        <taxon>Chlorophyta</taxon>
        <taxon>core chlorophytes</taxon>
        <taxon>Trebouxiophyceae</taxon>
        <taxon>Trebouxiophyceae incertae sedis</taxon>
        <taxon>Coccomyxaceae</taxon>
        <taxon>Coccomyxa</taxon>
    </lineage>
</organism>
<evidence type="ECO:0000313" key="4">
    <source>
        <dbReference type="Proteomes" id="UP001314263"/>
    </source>
</evidence>
<feature type="region of interest" description="Disordered" evidence="2">
    <location>
        <begin position="598"/>
        <end position="656"/>
    </location>
</feature>
<feature type="region of interest" description="Disordered" evidence="2">
    <location>
        <begin position="881"/>
        <end position="928"/>
    </location>
</feature>
<feature type="compositionally biased region" description="Basic residues" evidence="2">
    <location>
        <begin position="1085"/>
        <end position="1094"/>
    </location>
</feature>
<feature type="compositionally biased region" description="Polar residues" evidence="2">
    <location>
        <begin position="713"/>
        <end position="743"/>
    </location>
</feature>
<feature type="compositionally biased region" description="Basic and acidic residues" evidence="2">
    <location>
        <begin position="1365"/>
        <end position="1381"/>
    </location>
</feature>
<evidence type="ECO:0000256" key="1">
    <source>
        <dbReference type="SAM" id="Coils"/>
    </source>
</evidence>
<feature type="compositionally biased region" description="Polar residues" evidence="2">
    <location>
        <begin position="1"/>
        <end position="12"/>
    </location>
</feature>
<feature type="region of interest" description="Disordered" evidence="2">
    <location>
        <begin position="941"/>
        <end position="982"/>
    </location>
</feature>
<feature type="region of interest" description="Disordered" evidence="2">
    <location>
        <begin position="708"/>
        <end position="854"/>
    </location>
</feature>
<feature type="region of interest" description="Disordered" evidence="2">
    <location>
        <begin position="1079"/>
        <end position="1121"/>
    </location>
</feature>
<accession>A0AAV1ILZ5</accession>
<feature type="compositionally biased region" description="Polar residues" evidence="2">
    <location>
        <begin position="508"/>
        <end position="518"/>
    </location>
</feature>
<sequence length="1461" mass="154942">MMSSLPATPSSKRQTEEPRSTPRRPSQKSNKGNQGPHLERLNEHLRRLQNDLQTCTASRHHILAGRGGQERDGIETPRTATPRRRSLEDVLSEQQKLQRDLAAERASREAAEARALVSADEAAAAAQWAQAVAHENEKLHQLTNLQKAIVSSLQEGHKATSAAVRRADELARTSQHAQRDSLEAGKLHTILLQHTGHAKALEQSVEALKAMLTDLKLSVAVKDAELVIIKAEGECFRRQLIPRAQNTLSADTEMLAGGDAQKERLTAMRERIMQRTIPIEEVWAEVQHCEERVQLLCTIARAVETHVSILQDELCKAHAETAKVRDDQGGHELLVMELRQAAASAAANAERLPELEAQLAAQHDQSDRISQLEAELKSQEQQVSKLRLSAANAHANAEKVVELEAQLEAQQRHSEKVAELERQLAAHDRNRESIVDLKAQLASQHRAEVVSDMRRRLSRMVQLLRELPAEDARKGAAAAQDALETAMRDLRAAQEEIRSLHIAEGSSAPVSRHSSAPTGVSGKVEHLSGSAAKAAAADSQGGTSWGGPATAKQLQPARHAATMPSFLAAPAGAAAPGLQKPDRLPARGLAAVLAAQGPGMGAAALQRRGAELREPEPEATHEARPASPARSPPPAKPRQPAQSSGHGSPGQITALGTAGQTGAFSATVAPKVAPALLDTLDLLDPLEPAAEDLLGDRDRSGRQARIHLGMRESPSSSPGRASEPGQSSRRSSPASKLVSQIPQRSPVRAHLAAQQNEEPEVDSVVPRLWRSTQQICPHSAESDADIRRSPDRDSHNSQSASRIPKPQGSPVPSITKSPARKSPASKLRMAQKGLQDAERPPDLIKAHAGGPISDCRDSMCEGTAVTSTFISLGDVLRGTPMSRAGSIPGQTPGAANSGAGARQRGVAGEQPSAGSASSVSPSGRTRSGYMPVKLQDLAQIGQSGDVHEPGSRSARSSQESVKREWAPLTARQASPTAESASFGAHAAADAGARSGSGQPATSAFALASLGLAEGHQVGPGQRSPLTEVRLCTVGLPETFPEPAAKRASKSGKLSVPEMGMCLSPALPLADELPSFGAAQQNKGFQKARRPKRPPTPRGPDQARASFSGDLSTAQVGRPSSVPMMDASLCNVVGSPISPPDGHWAEGQHPGMHGSVNSRPARLQATSLSMAAPDDEATHQAKHALSTRREKAGPKPLMLAKSGTPEAEVSAGMATPHAIARRHLVPPLNLTSESLRMSAEAITPPCSFPLRAQRKAEREAHWAAAAAAACHTARSNSSGSLDHATYDLTAVSHTAALHELEVSSCNILRESSTFISEPVRQDSSHPPPAQAAERTPRAAEAQQQGTPPGSATRRGSFFQRLSPLMGRKDSPAPQKVDLDARVTPHKGPVEPSPRRGFAKLSPARWGWGKGSNKAAARALAAETCSPLRDGASAMSHAEGGSAPMPRGRRRLSPKKMSPWLGK</sequence>
<feature type="compositionally biased region" description="Basic and acidic residues" evidence="2">
    <location>
        <begin position="780"/>
        <end position="795"/>
    </location>
</feature>
<comment type="caution">
    <text evidence="3">The sequence shown here is derived from an EMBL/GenBank/DDBJ whole genome shotgun (WGS) entry which is preliminary data.</text>
</comment>
<keyword evidence="4" id="KW-1185">Reference proteome</keyword>
<feature type="region of interest" description="Disordered" evidence="2">
    <location>
        <begin position="1429"/>
        <end position="1461"/>
    </location>
</feature>
<feature type="region of interest" description="Disordered" evidence="2">
    <location>
        <begin position="61"/>
        <end position="102"/>
    </location>
</feature>
<feature type="region of interest" description="Disordered" evidence="2">
    <location>
        <begin position="502"/>
        <end position="558"/>
    </location>
</feature>
<protein>
    <submittedName>
        <fullName evidence="3">Uncharacterized protein</fullName>
    </submittedName>
</protein>
<feature type="region of interest" description="Disordered" evidence="2">
    <location>
        <begin position="1"/>
        <end position="37"/>
    </location>
</feature>
<reference evidence="3 4" key="1">
    <citation type="submission" date="2023-10" db="EMBL/GenBank/DDBJ databases">
        <authorList>
            <person name="Maclean D."/>
            <person name="Macfadyen A."/>
        </authorList>
    </citation>
    <scope>NUCLEOTIDE SEQUENCE [LARGE SCALE GENOMIC DNA]</scope>
</reference>
<proteinExistence type="predicted"/>
<feature type="compositionally biased region" description="Basic and acidic residues" evidence="2">
    <location>
        <begin position="835"/>
        <end position="845"/>
    </location>
</feature>